<reference evidence="1 2" key="1">
    <citation type="submission" date="2019-05" db="EMBL/GenBank/DDBJ databases">
        <title>Another draft genome of Portunus trituberculatus and its Hox gene families provides insights of decapod evolution.</title>
        <authorList>
            <person name="Jeong J.-H."/>
            <person name="Song I."/>
            <person name="Kim S."/>
            <person name="Choi T."/>
            <person name="Kim D."/>
            <person name="Ryu S."/>
            <person name="Kim W."/>
        </authorList>
    </citation>
    <scope>NUCLEOTIDE SEQUENCE [LARGE SCALE GENOMIC DNA]</scope>
    <source>
        <tissue evidence="1">Muscle</tissue>
    </source>
</reference>
<keyword evidence="2" id="KW-1185">Reference proteome</keyword>
<protein>
    <submittedName>
        <fullName evidence="1">Uncharacterized protein</fullName>
    </submittedName>
</protein>
<sequence length="8" mass="928">MGDLHNNQ</sequence>
<accession>A0A5B7IL87</accession>
<name>A0A5B7IL87_PORTR</name>
<dbReference type="Proteomes" id="UP000324222">
    <property type="component" value="Unassembled WGS sequence"/>
</dbReference>
<dbReference type="EMBL" id="VSRR010060048">
    <property type="protein sequence ID" value="MPC82536.1"/>
    <property type="molecule type" value="Genomic_DNA"/>
</dbReference>
<proteinExistence type="predicted"/>
<comment type="caution">
    <text evidence="1">The sequence shown here is derived from an EMBL/GenBank/DDBJ whole genome shotgun (WGS) entry which is preliminary data.</text>
</comment>
<evidence type="ECO:0000313" key="2">
    <source>
        <dbReference type="Proteomes" id="UP000324222"/>
    </source>
</evidence>
<gene>
    <name evidence="1" type="ORF">E2C01_077208</name>
</gene>
<evidence type="ECO:0000313" key="1">
    <source>
        <dbReference type="EMBL" id="MPC82536.1"/>
    </source>
</evidence>
<organism evidence="1 2">
    <name type="scientific">Portunus trituberculatus</name>
    <name type="common">Swimming crab</name>
    <name type="synonym">Neptunus trituberculatus</name>
    <dbReference type="NCBI Taxonomy" id="210409"/>
    <lineage>
        <taxon>Eukaryota</taxon>
        <taxon>Metazoa</taxon>
        <taxon>Ecdysozoa</taxon>
        <taxon>Arthropoda</taxon>
        <taxon>Crustacea</taxon>
        <taxon>Multicrustacea</taxon>
        <taxon>Malacostraca</taxon>
        <taxon>Eumalacostraca</taxon>
        <taxon>Eucarida</taxon>
        <taxon>Decapoda</taxon>
        <taxon>Pleocyemata</taxon>
        <taxon>Brachyura</taxon>
        <taxon>Eubrachyura</taxon>
        <taxon>Portunoidea</taxon>
        <taxon>Portunidae</taxon>
        <taxon>Portuninae</taxon>
        <taxon>Portunus</taxon>
    </lineage>
</organism>